<evidence type="ECO:0000313" key="1">
    <source>
        <dbReference type="EMBL" id="VAW76381.1"/>
    </source>
</evidence>
<organism evidence="1">
    <name type="scientific">hydrothermal vent metagenome</name>
    <dbReference type="NCBI Taxonomy" id="652676"/>
    <lineage>
        <taxon>unclassified sequences</taxon>
        <taxon>metagenomes</taxon>
        <taxon>ecological metagenomes</taxon>
    </lineage>
</organism>
<proteinExistence type="predicted"/>
<dbReference type="SUPFAM" id="SSF160631">
    <property type="entry name" value="SMI1/KNR4-like"/>
    <property type="match status" value="1"/>
</dbReference>
<dbReference type="EMBL" id="UOFL01000106">
    <property type="protein sequence ID" value="VAW76381.1"/>
    <property type="molecule type" value="Genomic_DNA"/>
</dbReference>
<sequence>MSIDFEQYSKYPPKEALLKLITPFEELEECRAISLTLSKYVTSVFVDTDHLVVKFQSACGNEAFLYLYKAKEVTRNDVPNSYLRVLEHYSYGSFEGEDLELILNENFSSGAFCLDEGWNFENYASELVEYENKLDIVMDKLNSDHYILHPTIKNNNGERKVYYMGHDMGELLEVYPDVGVGGHFLRIITEYLSDDY</sequence>
<reference evidence="1" key="1">
    <citation type="submission" date="2018-06" db="EMBL/GenBank/DDBJ databases">
        <authorList>
            <person name="Zhirakovskaya E."/>
        </authorList>
    </citation>
    <scope>NUCLEOTIDE SEQUENCE</scope>
</reference>
<dbReference type="InterPro" id="IPR037883">
    <property type="entry name" value="Knr4/Smi1-like_sf"/>
</dbReference>
<accession>A0A3B0Y9W1</accession>
<protein>
    <submittedName>
        <fullName evidence="1">Uncharacterized protein</fullName>
    </submittedName>
</protein>
<gene>
    <name evidence="1" type="ORF">MNBD_GAMMA12-2613</name>
</gene>
<name>A0A3B0Y9W1_9ZZZZ</name>
<dbReference type="AlphaFoldDB" id="A0A3B0Y9W1"/>